<keyword evidence="2" id="KW-1185">Reference proteome</keyword>
<organism evidence="1 2">
    <name type="scientific">Coemansia helicoidea</name>
    <dbReference type="NCBI Taxonomy" id="1286919"/>
    <lineage>
        <taxon>Eukaryota</taxon>
        <taxon>Fungi</taxon>
        <taxon>Fungi incertae sedis</taxon>
        <taxon>Zoopagomycota</taxon>
        <taxon>Kickxellomycotina</taxon>
        <taxon>Kickxellomycetes</taxon>
        <taxon>Kickxellales</taxon>
        <taxon>Kickxellaceae</taxon>
        <taxon>Coemansia</taxon>
    </lineage>
</organism>
<reference evidence="1" key="1">
    <citation type="submission" date="2022-07" db="EMBL/GenBank/DDBJ databases">
        <title>Phylogenomic reconstructions and comparative analyses of Kickxellomycotina fungi.</title>
        <authorList>
            <person name="Reynolds N.K."/>
            <person name="Stajich J.E."/>
            <person name="Barry K."/>
            <person name="Grigoriev I.V."/>
            <person name="Crous P."/>
            <person name="Smith M.E."/>
        </authorList>
    </citation>
    <scope>NUCLEOTIDE SEQUENCE</scope>
    <source>
        <strain evidence="1">BCRC 34780</strain>
    </source>
</reference>
<proteinExistence type="predicted"/>
<dbReference type="EMBL" id="JANBUN010000597">
    <property type="protein sequence ID" value="KAJ2802576.1"/>
    <property type="molecule type" value="Genomic_DNA"/>
</dbReference>
<name>A0ACC1L8I2_9FUNG</name>
<comment type="caution">
    <text evidence="1">The sequence shown here is derived from an EMBL/GenBank/DDBJ whole genome shotgun (WGS) entry which is preliminary data.</text>
</comment>
<accession>A0ACC1L8I2</accession>
<protein>
    <submittedName>
        <fullName evidence="1">SnRNP Sm proteins</fullName>
    </submittedName>
</protein>
<evidence type="ECO:0000313" key="2">
    <source>
        <dbReference type="Proteomes" id="UP001140087"/>
    </source>
</evidence>
<dbReference type="Proteomes" id="UP001140087">
    <property type="component" value="Unassembled WGS sequence"/>
</dbReference>
<gene>
    <name evidence="1" type="primary">lsm8</name>
    <name evidence="1" type="ORF">H4R21_002363</name>
</gene>
<evidence type="ECO:0000313" key="1">
    <source>
        <dbReference type="EMBL" id="KAJ2802576.1"/>
    </source>
</evidence>
<sequence>MSQLQPYIDRKVLVVMNDGRVIVGTLCGLDQTTNIIVRGCQERVFSEDEGVEVVDLGLYLVRGDNISVVGLVDEEADAAIDLASTRAAPLLPVRH</sequence>